<sequence length="138" mass="15476">MAAAVTKRTHRIRQPLFGVEAIQGLRKRQTKWVPAANVTGTQGAYTIKLAVPGLGRECFRIHVKGKDLAVSGKKEEQNNLTDRASCEYNFSEWQRSFLLPEDADTAMAQAFYKDGELIIIIPRSSLTIEEGESDVFIY</sequence>
<evidence type="ECO:0000313" key="5">
    <source>
        <dbReference type="Proteomes" id="UP000765802"/>
    </source>
</evidence>
<dbReference type="CDD" id="cd06464">
    <property type="entry name" value="ACD_sHsps-like"/>
    <property type="match status" value="1"/>
</dbReference>
<comment type="similarity">
    <text evidence="1 2">Belongs to the small heat shock protein (HSP20) family.</text>
</comment>
<gene>
    <name evidence="4" type="ORF">BC349_05905</name>
</gene>
<protein>
    <recommendedName>
        <fullName evidence="3">SHSP domain-containing protein</fullName>
    </recommendedName>
</protein>
<dbReference type="InterPro" id="IPR008978">
    <property type="entry name" value="HSP20-like_chaperone"/>
</dbReference>
<dbReference type="Pfam" id="PF00011">
    <property type="entry name" value="HSP20"/>
    <property type="match status" value="1"/>
</dbReference>
<proteinExistence type="inferred from homology"/>
<dbReference type="EMBL" id="MBUA01000001">
    <property type="protein sequence ID" value="MBC6490490.1"/>
    <property type="molecule type" value="Genomic_DNA"/>
</dbReference>
<feature type="domain" description="SHSP" evidence="3">
    <location>
        <begin position="27"/>
        <end position="138"/>
    </location>
</feature>
<evidence type="ECO:0000313" key="4">
    <source>
        <dbReference type="EMBL" id="MBC6490490.1"/>
    </source>
</evidence>
<dbReference type="Proteomes" id="UP000765802">
    <property type="component" value="Unassembled WGS sequence"/>
</dbReference>
<dbReference type="PROSITE" id="PS01031">
    <property type="entry name" value="SHSP"/>
    <property type="match status" value="1"/>
</dbReference>
<comment type="caution">
    <text evidence="4">The sequence shown here is derived from an EMBL/GenBank/DDBJ whole genome shotgun (WGS) entry which is preliminary data.</text>
</comment>
<evidence type="ECO:0000256" key="1">
    <source>
        <dbReference type="PROSITE-ProRule" id="PRU00285"/>
    </source>
</evidence>
<evidence type="ECO:0000259" key="3">
    <source>
        <dbReference type="PROSITE" id="PS01031"/>
    </source>
</evidence>
<organism evidence="4 5">
    <name type="scientific">Flavihumibacter stibioxidans</name>
    <dbReference type="NCBI Taxonomy" id="1834163"/>
    <lineage>
        <taxon>Bacteria</taxon>
        <taxon>Pseudomonadati</taxon>
        <taxon>Bacteroidota</taxon>
        <taxon>Chitinophagia</taxon>
        <taxon>Chitinophagales</taxon>
        <taxon>Chitinophagaceae</taxon>
        <taxon>Flavihumibacter</taxon>
    </lineage>
</organism>
<dbReference type="SUPFAM" id="SSF49764">
    <property type="entry name" value="HSP20-like chaperones"/>
    <property type="match status" value="1"/>
</dbReference>
<evidence type="ECO:0000256" key="2">
    <source>
        <dbReference type="RuleBase" id="RU003616"/>
    </source>
</evidence>
<dbReference type="Gene3D" id="2.60.40.790">
    <property type="match status" value="1"/>
</dbReference>
<keyword evidence="5" id="KW-1185">Reference proteome</keyword>
<dbReference type="InterPro" id="IPR002068">
    <property type="entry name" value="A-crystallin/Hsp20_dom"/>
</dbReference>
<accession>A0ABR7M626</accession>
<name>A0ABR7M626_9BACT</name>
<reference evidence="4 5" key="1">
    <citation type="submission" date="2016-07" db="EMBL/GenBank/DDBJ databases">
        <title>Genome analysis of Flavihumibacter stibioxidans YS-17.</title>
        <authorList>
            <person name="Shi K."/>
            <person name="Han Y."/>
            <person name="Wang G."/>
        </authorList>
    </citation>
    <scope>NUCLEOTIDE SEQUENCE [LARGE SCALE GENOMIC DNA]</scope>
    <source>
        <strain evidence="4 5">YS-17</strain>
    </source>
</reference>
<dbReference type="RefSeq" id="WP_187255787.1">
    <property type="nucleotide sequence ID" value="NZ_JBHULF010000006.1"/>
</dbReference>